<accession>K9ZGA5</accession>
<protein>
    <submittedName>
        <fullName evidence="1">Uncharacterized protein</fullName>
    </submittedName>
</protein>
<evidence type="ECO:0000313" key="2">
    <source>
        <dbReference type="Proteomes" id="UP000010474"/>
    </source>
</evidence>
<dbReference type="PATRIC" id="fig|272123.3.peg.2080"/>
<sequence>MPQNTDYKDTKSENQAITYRNRLNGWAIARMVADQQRVIVARFRSRSDADGYIRHLRELTPTASFEIVFDSQRDEVVI</sequence>
<dbReference type="EMBL" id="CP003659">
    <property type="protein sequence ID" value="AFZ57400.1"/>
    <property type="molecule type" value="Genomic_DNA"/>
</dbReference>
<evidence type="ECO:0000313" key="1">
    <source>
        <dbReference type="EMBL" id="AFZ57400.1"/>
    </source>
</evidence>
<keyword evidence="2" id="KW-1185">Reference proteome</keyword>
<dbReference type="OrthoDB" id="489126at2"/>
<dbReference type="AlphaFoldDB" id="K9ZGA5"/>
<dbReference type="HOGENOM" id="CLU_177748_1_0_3"/>
<dbReference type="Proteomes" id="UP000010474">
    <property type="component" value="Chromosome"/>
</dbReference>
<name>K9ZGA5_ANACC</name>
<reference evidence="2" key="1">
    <citation type="journal article" date="2013" name="Proc. Natl. Acad. Sci. U.S.A.">
        <title>Improving the coverage of the cyanobacterial phylum using diversity-driven genome sequencing.</title>
        <authorList>
            <person name="Shih P.M."/>
            <person name="Wu D."/>
            <person name="Latifi A."/>
            <person name="Axen S.D."/>
            <person name="Fewer D.P."/>
            <person name="Talla E."/>
            <person name="Calteau A."/>
            <person name="Cai F."/>
            <person name="Tandeau de Marsac N."/>
            <person name="Rippka R."/>
            <person name="Herdman M."/>
            <person name="Sivonen K."/>
            <person name="Coursin T."/>
            <person name="Laurent T."/>
            <person name="Goodwin L."/>
            <person name="Nolan M."/>
            <person name="Davenport K.W."/>
            <person name="Han C.S."/>
            <person name="Rubin E.M."/>
            <person name="Eisen J.A."/>
            <person name="Woyke T."/>
            <person name="Gugger M."/>
            <person name="Kerfeld C.A."/>
        </authorList>
    </citation>
    <scope>NUCLEOTIDE SEQUENCE [LARGE SCALE GENOMIC DNA]</scope>
    <source>
        <strain evidence="2">ATCC 27899 / PCC 7122</strain>
    </source>
</reference>
<gene>
    <name evidence="1" type="ordered locus">Anacy_1912</name>
</gene>
<dbReference type="RefSeq" id="WP_015214048.1">
    <property type="nucleotide sequence ID" value="NC_019771.1"/>
</dbReference>
<dbReference type="eggNOG" id="ENOG5030MFG">
    <property type="taxonomic scope" value="Bacteria"/>
</dbReference>
<dbReference type="KEGG" id="acy:Anacy_1912"/>
<organism evidence="1 2">
    <name type="scientific">Anabaena cylindrica (strain ATCC 27899 / PCC 7122)</name>
    <dbReference type="NCBI Taxonomy" id="272123"/>
    <lineage>
        <taxon>Bacteria</taxon>
        <taxon>Bacillati</taxon>
        <taxon>Cyanobacteriota</taxon>
        <taxon>Cyanophyceae</taxon>
        <taxon>Nostocales</taxon>
        <taxon>Nostocaceae</taxon>
        <taxon>Anabaena</taxon>
    </lineage>
</organism>
<proteinExistence type="predicted"/>